<organism evidence="9 10">
    <name type="scientific">Parthenolecanium corni</name>
    <dbReference type="NCBI Taxonomy" id="536013"/>
    <lineage>
        <taxon>Eukaryota</taxon>
        <taxon>Metazoa</taxon>
        <taxon>Ecdysozoa</taxon>
        <taxon>Arthropoda</taxon>
        <taxon>Hexapoda</taxon>
        <taxon>Insecta</taxon>
        <taxon>Pterygota</taxon>
        <taxon>Neoptera</taxon>
        <taxon>Paraneoptera</taxon>
        <taxon>Hemiptera</taxon>
        <taxon>Sternorrhyncha</taxon>
        <taxon>Coccoidea</taxon>
        <taxon>Coccidae</taxon>
        <taxon>Parthenolecanium</taxon>
    </lineage>
</organism>
<sequence length="706" mass="80447">MRRGSIFKFFTRPYCSSCFRSILESRKSKLPKPVLNVNNFQSQLENIKNEMRLRKHNVAFEKLFQLPEDAPSEEVAQFAQSIAFSLPNRVHPAVKDITEDYRIVKEVGQKKEYPFAPMSGAALLVDKDLLVMNGLNAVCGDRSYYFIGDAVTLEQALIDYTVDKLLAKNFNLLSVPDILIEDTIERCGMPTTGERTQIYRLDPSIYGEGWCLSGTSEMAIAQYVMNRNFEKEELPKLYAAVSRCYRAEVSSCATEKGIYRVHQFTKVEMFGICLPDQSEALLESFLAIQEELFGSYGLHYRVLDMSAHELGHQAYRKFDVEAWMPGSDRYGEVSSTSDCTDYQSRRLNIRSGETFLHTVNGTACAIPRAINAICEAFQIQKGRVVIPEVLRPYTGFDVLGMKRGPSFHKFVDTDQPVEVLEAKPLNYNTDANSEQLNSLVVNASDSEHFLTHDNDESVLYKILAALQTNTRLLQTLTQDMNEVKSSIRSLATRVQSLESTKPDDSLIQQIDAPVGINLFQQTDAPVNVIEEEAAYEDEAINNVTTFFPLKNTRDVYKFVEFLETDPENIRAFHLLLHGIAPLLPIDQRFKEMLRVIFCYSITRFYTWLGFGKKEAMQDLLPVTEVVAYLKTIVYIEDVNEEIHFREQINEWGKVWVNTARDDLARKAARKNRRTFTAPHSSRILSLKRSRLTNPAPVAVNGIIRTH</sequence>
<evidence type="ECO:0000256" key="1">
    <source>
        <dbReference type="ARBA" id="ARBA00010728"/>
    </source>
</evidence>
<dbReference type="GO" id="GO:0004828">
    <property type="term" value="F:serine-tRNA ligase activity"/>
    <property type="evidence" value="ECO:0007669"/>
    <property type="project" value="UniProtKB-EC"/>
</dbReference>
<evidence type="ECO:0000256" key="6">
    <source>
        <dbReference type="ARBA" id="ARBA00023146"/>
    </source>
</evidence>
<dbReference type="SUPFAM" id="SSF55681">
    <property type="entry name" value="Class II aaRS and biotin synthetases"/>
    <property type="match status" value="1"/>
</dbReference>
<dbReference type="EC" id="6.1.1.11" evidence="2"/>
<accession>A0AAN9TG45</accession>
<reference evidence="9 10" key="1">
    <citation type="submission" date="2024-03" db="EMBL/GenBank/DDBJ databases">
        <title>Adaptation during the transition from Ophiocordyceps entomopathogen to insect associate is accompanied by gene loss and intensified selection.</title>
        <authorList>
            <person name="Ward C.M."/>
            <person name="Onetto C.A."/>
            <person name="Borneman A.R."/>
        </authorList>
    </citation>
    <scope>NUCLEOTIDE SEQUENCE [LARGE SCALE GENOMIC DNA]</scope>
    <source>
        <strain evidence="9">AWRI1</strain>
        <tissue evidence="9">Single Adult Female</tissue>
    </source>
</reference>
<dbReference type="PANTHER" id="PTHR11778">
    <property type="entry name" value="SERYL-TRNA SYNTHETASE"/>
    <property type="match status" value="1"/>
</dbReference>
<dbReference type="InterPro" id="IPR002317">
    <property type="entry name" value="Ser-tRNA-ligase_type_1"/>
</dbReference>
<evidence type="ECO:0000256" key="3">
    <source>
        <dbReference type="ARBA" id="ARBA00022598"/>
    </source>
</evidence>
<dbReference type="Pfam" id="PF00587">
    <property type="entry name" value="tRNA-synt_2b"/>
    <property type="match status" value="1"/>
</dbReference>
<dbReference type="PRINTS" id="PR00981">
    <property type="entry name" value="TRNASYNTHSER"/>
</dbReference>
<keyword evidence="5" id="KW-0067">ATP-binding</keyword>
<evidence type="ECO:0000256" key="7">
    <source>
        <dbReference type="ARBA" id="ARBA00031113"/>
    </source>
</evidence>
<comment type="caution">
    <text evidence="9">The sequence shown here is derived from an EMBL/GenBank/DDBJ whole genome shotgun (WGS) entry which is preliminary data.</text>
</comment>
<dbReference type="GO" id="GO:0005524">
    <property type="term" value="F:ATP binding"/>
    <property type="evidence" value="ECO:0007669"/>
    <property type="project" value="UniProtKB-KW"/>
</dbReference>
<gene>
    <name evidence="9" type="ORF">V9T40_000016</name>
</gene>
<dbReference type="InterPro" id="IPR045864">
    <property type="entry name" value="aa-tRNA-synth_II/BPL/LPL"/>
</dbReference>
<dbReference type="InterPro" id="IPR002314">
    <property type="entry name" value="aa-tRNA-synt_IIb"/>
</dbReference>
<dbReference type="Proteomes" id="UP001367676">
    <property type="component" value="Unassembled WGS sequence"/>
</dbReference>
<dbReference type="AlphaFoldDB" id="A0AAN9TG45"/>
<dbReference type="GO" id="GO:0006434">
    <property type="term" value="P:seryl-tRNA aminoacylation"/>
    <property type="evidence" value="ECO:0007669"/>
    <property type="project" value="InterPro"/>
</dbReference>
<dbReference type="PROSITE" id="PS50862">
    <property type="entry name" value="AA_TRNA_LIGASE_II"/>
    <property type="match status" value="1"/>
</dbReference>
<dbReference type="FunFam" id="3.30.930.10:FF:000078">
    <property type="entry name" value="Seryl-tRNA synthetase"/>
    <property type="match status" value="1"/>
</dbReference>
<evidence type="ECO:0000313" key="9">
    <source>
        <dbReference type="EMBL" id="KAK7585837.1"/>
    </source>
</evidence>
<keyword evidence="10" id="KW-1185">Reference proteome</keyword>
<evidence type="ECO:0000256" key="4">
    <source>
        <dbReference type="ARBA" id="ARBA00022741"/>
    </source>
</evidence>
<comment type="similarity">
    <text evidence="1">Belongs to the class-II aminoacyl-tRNA synthetase family. Type-1 seryl-tRNA synthetase subfamily.</text>
</comment>
<evidence type="ECO:0000256" key="5">
    <source>
        <dbReference type="ARBA" id="ARBA00022840"/>
    </source>
</evidence>
<keyword evidence="4" id="KW-0547">Nucleotide-binding</keyword>
<dbReference type="Gene3D" id="3.30.930.10">
    <property type="entry name" value="Bira Bifunctional Protein, Domain 2"/>
    <property type="match status" value="1"/>
</dbReference>
<feature type="domain" description="Aminoacyl-transfer RNA synthetases class-II family profile" evidence="8">
    <location>
        <begin position="153"/>
        <end position="387"/>
    </location>
</feature>
<evidence type="ECO:0000259" key="8">
    <source>
        <dbReference type="PROSITE" id="PS50862"/>
    </source>
</evidence>
<evidence type="ECO:0000313" key="10">
    <source>
        <dbReference type="Proteomes" id="UP001367676"/>
    </source>
</evidence>
<keyword evidence="6" id="KW-0030">Aminoacyl-tRNA synthetase</keyword>
<proteinExistence type="inferred from homology"/>
<name>A0AAN9TG45_9HEMI</name>
<protein>
    <recommendedName>
        <fullName evidence="2">serine--tRNA ligase</fullName>
        <ecNumber evidence="2">6.1.1.11</ecNumber>
    </recommendedName>
    <alternativeName>
        <fullName evidence="7">Seryl-tRNA synthetase</fullName>
    </alternativeName>
</protein>
<dbReference type="EMBL" id="JBBCAQ010000028">
    <property type="protein sequence ID" value="KAK7585837.1"/>
    <property type="molecule type" value="Genomic_DNA"/>
</dbReference>
<keyword evidence="3" id="KW-0436">Ligase</keyword>
<evidence type="ECO:0000256" key="2">
    <source>
        <dbReference type="ARBA" id="ARBA00012840"/>
    </source>
</evidence>
<dbReference type="InterPro" id="IPR006195">
    <property type="entry name" value="aa-tRNA-synth_II"/>
</dbReference>